<dbReference type="PANTHER" id="PTHR12526:SF630">
    <property type="entry name" value="GLYCOSYLTRANSFERASE"/>
    <property type="match status" value="1"/>
</dbReference>
<dbReference type="Proteomes" id="UP000494216">
    <property type="component" value="Unassembled WGS sequence"/>
</dbReference>
<keyword evidence="4" id="KW-1185">Reference proteome</keyword>
<proteinExistence type="predicted"/>
<dbReference type="Pfam" id="PF00534">
    <property type="entry name" value="Glycos_transf_1"/>
    <property type="match status" value="1"/>
</dbReference>
<dbReference type="EMBL" id="CADCXN010000068">
    <property type="protein sequence ID" value="CAA9891298.1"/>
    <property type="molecule type" value="Genomic_DNA"/>
</dbReference>
<protein>
    <submittedName>
        <fullName evidence="3">Glycosyltransferase family 4 protein</fullName>
    </submittedName>
</protein>
<dbReference type="AlphaFoldDB" id="A0A8S0X1K9"/>
<dbReference type="Pfam" id="PF13439">
    <property type="entry name" value="Glyco_transf_4"/>
    <property type="match status" value="1"/>
</dbReference>
<dbReference type="SUPFAM" id="SSF53756">
    <property type="entry name" value="UDP-Glycosyltransferase/glycogen phosphorylase"/>
    <property type="match status" value="1"/>
</dbReference>
<dbReference type="CDD" id="cd03820">
    <property type="entry name" value="GT4_AmsD-like"/>
    <property type="match status" value="1"/>
</dbReference>
<gene>
    <name evidence="3" type="ORF">METHB2_390032</name>
</gene>
<evidence type="ECO:0000259" key="1">
    <source>
        <dbReference type="Pfam" id="PF00534"/>
    </source>
</evidence>
<evidence type="ECO:0000313" key="4">
    <source>
        <dbReference type="Proteomes" id="UP000494216"/>
    </source>
</evidence>
<reference evidence="3 4" key="1">
    <citation type="submission" date="2020-02" db="EMBL/GenBank/DDBJ databases">
        <authorList>
            <person name="Hogendoorn C."/>
        </authorList>
    </citation>
    <scope>NUCLEOTIDE SEQUENCE [LARGE SCALE GENOMIC DNA]</scope>
    <source>
        <strain evidence="3">METHB21</strain>
    </source>
</reference>
<sequence length="405" mass="45587">MPMMVGTFSVDYKYFYLYITLYSVKPQDKFRMRLLIFISSMAGGGAERVSANLANYWAAKEWDITIVTLAQQRLDFYDLHPAVKRIALDLAGESANALAGLLRNVRRVLALRRVLRQLQPDIALGMMTTADVLLALAAWRLPMLRTVGAERNHPPQMPLGYLWETLRSHTYGLLNAVTALSREGKDWIKTHTNAQQVTVIPNAVTWPLPRQEPRMNPNALCRSERQLLLAVGRLEAQKGFDWLIEAFSTLADKHSDWDLVILGEGSLRTTLEGQVRASGLDQRIFLPGRAGNVGEWYESADLYVMSSRFEGFPNTLVEAMAHGLAAVSFDCDTGPRDIIRQELDGLLVPPGNIAELTTALDRLMSDALTRQHFAERAVEVRERFSMARIAGMWEKLFNGLLLEQK</sequence>
<accession>A0A8S0X1K9</accession>
<feature type="domain" description="Glycosyltransferase subfamily 4-like N-terminal" evidence="2">
    <location>
        <begin position="44"/>
        <end position="204"/>
    </location>
</feature>
<dbReference type="Gene3D" id="3.40.50.2000">
    <property type="entry name" value="Glycogen Phosphorylase B"/>
    <property type="match status" value="2"/>
</dbReference>
<evidence type="ECO:0000313" key="3">
    <source>
        <dbReference type="EMBL" id="CAA9891298.1"/>
    </source>
</evidence>
<dbReference type="PANTHER" id="PTHR12526">
    <property type="entry name" value="GLYCOSYLTRANSFERASE"/>
    <property type="match status" value="1"/>
</dbReference>
<evidence type="ECO:0000259" key="2">
    <source>
        <dbReference type="Pfam" id="PF13439"/>
    </source>
</evidence>
<dbReference type="InterPro" id="IPR028098">
    <property type="entry name" value="Glyco_trans_4-like_N"/>
</dbReference>
<dbReference type="RefSeq" id="WP_217426501.1">
    <property type="nucleotide sequence ID" value="NZ_CADCXN010000068.1"/>
</dbReference>
<name>A0A8S0X1K9_9GAMM</name>
<comment type="caution">
    <text evidence="3">The sequence shown here is derived from an EMBL/GenBank/DDBJ whole genome shotgun (WGS) entry which is preliminary data.</text>
</comment>
<dbReference type="InterPro" id="IPR001296">
    <property type="entry name" value="Glyco_trans_1"/>
</dbReference>
<feature type="domain" description="Glycosyl transferase family 1" evidence="1">
    <location>
        <begin position="223"/>
        <end position="377"/>
    </location>
</feature>
<organism evidence="3 4">
    <name type="scientific">Candidatus Methylobacter favarea</name>
    <dbReference type="NCBI Taxonomy" id="2707345"/>
    <lineage>
        <taxon>Bacteria</taxon>
        <taxon>Pseudomonadati</taxon>
        <taxon>Pseudomonadota</taxon>
        <taxon>Gammaproteobacteria</taxon>
        <taxon>Methylococcales</taxon>
        <taxon>Methylococcaceae</taxon>
        <taxon>Methylobacter</taxon>
    </lineage>
</organism>
<dbReference type="GO" id="GO:0016757">
    <property type="term" value="F:glycosyltransferase activity"/>
    <property type="evidence" value="ECO:0007669"/>
    <property type="project" value="UniProtKB-ARBA"/>
</dbReference>